<gene>
    <name evidence="2" type="ORF">ACFFRI_06790</name>
</gene>
<comment type="caution">
    <text evidence="2">The sequence shown here is derived from an EMBL/GenBank/DDBJ whole genome shotgun (WGS) entry which is preliminary data.</text>
</comment>
<keyword evidence="1" id="KW-1133">Transmembrane helix</keyword>
<evidence type="ECO:0008006" key="4">
    <source>
        <dbReference type="Google" id="ProtNLM"/>
    </source>
</evidence>
<dbReference type="RefSeq" id="WP_140008086.1">
    <property type="nucleotide sequence ID" value="NZ_JBHMDG010000008.1"/>
</dbReference>
<dbReference type="EMBL" id="JBHMDG010000008">
    <property type="protein sequence ID" value="MFB9312747.1"/>
    <property type="molecule type" value="Genomic_DNA"/>
</dbReference>
<proteinExistence type="predicted"/>
<accession>A0ABV5K7P2</accession>
<evidence type="ECO:0000313" key="2">
    <source>
        <dbReference type="EMBL" id="MFB9312747.1"/>
    </source>
</evidence>
<sequence length="87" mass="9664">MPEQDHELPPLAPSPLEVGITVVSIVHLVLVAVVVVQLLRGKMRLPHGVWGFIVLVFVPVIGPLLVLTWQGRVERYQARMQRAVAAR</sequence>
<keyword evidence="1" id="KW-0812">Transmembrane</keyword>
<evidence type="ECO:0000313" key="3">
    <source>
        <dbReference type="Proteomes" id="UP001589750"/>
    </source>
</evidence>
<protein>
    <recommendedName>
        <fullName evidence="4">Phospholipase D-like protein</fullName>
    </recommendedName>
</protein>
<keyword evidence="1" id="KW-0472">Membrane</keyword>
<reference evidence="2 3" key="1">
    <citation type="submission" date="2024-09" db="EMBL/GenBank/DDBJ databases">
        <authorList>
            <person name="Sun Q."/>
            <person name="Mori K."/>
        </authorList>
    </citation>
    <scope>NUCLEOTIDE SEQUENCE [LARGE SCALE GENOMIC DNA]</scope>
    <source>
        <strain evidence="2 3">JCM 9626</strain>
    </source>
</reference>
<name>A0ABV5K7P2_9ACTN</name>
<organism evidence="2 3">
    <name type="scientific">Nocardioides plantarum</name>
    <dbReference type="NCBI Taxonomy" id="29299"/>
    <lineage>
        <taxon>Bacteria</taxon>
        <taxon>Bacillati</taxon>
        <taxon>Actinomycetota</taxon>
        <taxon>Actinomycetes</taxon>
        <taxon>Propionibacteriales</taxon>
        <taxon>Nocardioidaceae</taxon>
        <taxon>Nocardioides</taxon>
    </lineage>
</organism>
<feature type="transmembrane region" description="Helical" evidence="1">
    <location>
        <begin position="48"/>
        <end position="69"/>
    </location>
</feature>
<keyword evidence="3" id="KW-1185">Reference proteome</keyword>
<evidence type="ECO:0000256" key="1">
    <source>
        <dbReference type="SAM" id="Phobius"/>
    </source>
</evidence>
<feature type="transmembrane region" description="Helical" evidence="1">
    <location>
        <begin position="20"/>
        <end position="39"/>
    </location>
</feature>
<dbReference type="Proteomes" id="UP001589750">
    <property type="component" value="Unassembled WGS sequence"/>
</dbReference>